<feature type="region of interest" description="Disordered" evidence="1">
    <location>
        <begin position="1"/>
        <end position="23"/>
    </location>
</feature>
<reference evidence="2" key="1">
    <citation type="submission" date="2020-05" db="EMBL/GenBank/DDBJ databases">
        <authorList>
            <consortium name="Genoscope - CEA"/>
            <person name="William W."/>
        </authorList>
    </citation>
    <scope>NUCLEOTIDE SEQUENCE [LARGE SCALE GENOMIC DNA]</scope>
    <source>
        <strain evidence="2">PCC 7821</strain>
        <plasmid evidence="2">pII</plasmid>
    </source>
</reference>
<proteinExistence type="predicted"/>
<protein>
    <submittedName>
        <fullName evidence="2">Uncharacterized protein</fullName>
    </submittedName>
</protein>
<dbReference type="RefSeq" id="WP_026796212.1">
    <property type="nucleotide sequence ID" value="NZ_LR812493.1"/>
</dbReference>
<accession>A0A6J7ZCN2</accession>
<dbReference type="Proteomes" id="UP000196521">
    <property type="component" value="Plasmid pII"/>
</dbReference>
<evidence type="ECO:0000313" key="2">
    <source>
        <dbReference type="EMBL" id="CAC5339848.1"/>
    </source>
</evidence>
<evidence type="ECO:0000256" key="1">
    <source>
        <dbReference type="SAM" id="MobiDB-lite"/>
    </source>
</evidence>
<keyword evidence="3" id="KW-1185">Reference proteome</keyword>
<organism evidence="2 3">
    <name type="scientific">Planktothrix rubescens CCAP 1459/22</name>
    <dbReference type="NCBI Taxonomy" id="329571"/>
    <lineage>
        <taxon>Bacteria</taxon>
        <taxon>Bacillati</taxon>
        <taxon>Cyanobacteriota</taxon>
        <taxon>Cyanophyceae</taxon>
        <taxon>Oscillatoriophycideae</taxon>
        <taxon>Oscillatoriales</taxon>
        <taxon>Microcoleaceae</taxon>
        <taxon>Planktothrix</taxon>
    </lineage>
</organism>
<geneLocation type="plasmid" evidence="2 3">
    <name>pII</name>
</geneLocation>
<evidence type="ECO:0000313" key="3">
    <source>
        <dbReference type="Proteomes" id="UP000196521"/>
    </source>
</evidence>
<sequence>MLTDTLTDTTTDTVTDTTDTDTDTTDTIKRIIPRSDDKIVRLDVRFPRALHDEIEALAIANGSPIHHISKKPTLTPTILDLIRIGLDHYSPESLERIQVKIESDKISKVLTDNCNDLEAIKAEITADIFLKIASQQQQPPAIDLNIVARLEAMEAALLGK</sequence>
<dbReference type="AlphaFoldDB" id="A0A6J7ZCN2"/>
<dbReference type="EMBL" id="LR812493">
    <property type="protein sequence ID" value="CAC5339848.1"/>
    <property type="molecule type" value="Genomic_DNA"/>
</dbReference>
<name>A0A6J7ZCN2_PLARU</name>
<keyword evidence="2" id="KW-0614">Plasmid</keyword>
<gene>
    <name evidence="2" type="ORF">PLAN_P0005</name>
</gene>
<feature type="compositionally biased region" description="Low complexity" evidence="1">
    <location>
        <begin position="1"/>
        <end position="17"/>
    </location>
</feature>